<reference evidence="2 3" key="1">
    <citation type="journal article" date="2007" name="Nature">
        <title>Evolution of genes and genomes on the Drosophila phylogeny.</title>
        <authorList>
            <consortium name="Drosophila 12 Genomes Consortium"/>
            <person name="Clark A.G."/>
            <person name="Eisen M.B."/>
            <person name="Smith D.R."/>
            <person name="Bergman C.M."/>
            <person name="Oliver B."/>
            <person name="Markow T.A."/>
            <person name="Kaufman T.C."/>
            <person name="Kellis M."/>
            <person name="Gelbart W."/>
            <person name="Iyer V.N."/>
            <person name="Pollard D.A."/>
            <person name="Sackton T.B."/>
            <person name="Larracuente A.M."/>
            <person name="Singh N.D."/>
            <person name="Abad J.P."/>
            <person name="Abt D.N."/>
            <person name="Adryan B."/>
            <person name="Aguade M."/>
            <person name="Akashi H."/>
            <person name="Anderson W.W."/>
            <person name="Aquadro C.F."/>
            <person name="Ardell D.H."/>
            <person name="Arguello R."/>
            <person name="Artieri C.G."/>
            <person name="Barbash D.A."/>
            <person name="Barker D."/>
            <person name="Barsanti P."/>
            <person name="Batterham P."/>
            <person name="Batzoglou S."/>
            <person name="Begun D."/>
            <person name="Bhutkar A."/>
            <person name="Blanco E."/>
            <person name="Bosak S.A."/>
            <person name="Bradley R.K."/>
            <person name="Brand A.D."/>
            <person name="Brent M.R."/>
            <person name="Brooks A.N."/>
            <person name="Brown R.H."/>
            <person name="Butlin R.K."/>
            <person name="Caggese C."/>
            <person name="Calvi B.R."/>
            <person name="Bernardo de Carvalho A."/>
            <person name="Caspi A."/>
            <person name="Castrezana S."/>
            <person name="Celniker S.E."/>
            <person name="Chang J.L."/>
            <person name="Chapple C."/>
            <person name="Chatterji S."/>
            <person name="Chinwalla A."/>
            <person name="Civetta A."/>
            <person name="Clifton S.W."/>
            <person name="Comeron J.M."/>
            <person name="Costello J.C."/>
            <person name="Coyne J.A."/>
            <person name="Daub J."/>
            <person name="David R.G."/>
            <person name="Delcher A.L."/>
            <person name="Delehaunty K."/>
            <person name="Do C.B."/>
            <person name="Ebling H."/>
            <person name="Edwards K."/>
            <person name="Eickbush T."/>
            <person name="Evans J.D."/>
            <person name="Filipski A."/>
            <person name="Findeiss S."/>
            <person name="Freyhult E."/>
            <person name="Fulton L."/>
            <person name="Fulton R."/>
            <person name="Garcia A.C."/>
            <person name="Gardiner A."/>
            <person name="Garfield D.A."/>
            <person name="Garvin B.E."/>
            <person name="Gibson G."/>
            <person name="Gilbert D."/>
            <person name="Gnerre S."/>
            <person name="Godfrey J."/>
            <person name="Good R."/>
            <person name="Gotea V."/>
            <person name="Gravely B."/>
            <person name="Greenberg A.J."/>
            <person name="Griffiths-Jones S."/>
            <person name="Gross S."/>
            <person name="Guigo R."/>
            <person name="Gustafson E.A."/>
            <person name="Haerty W."/>
            <person name="Hahn M.W."/>
            <person name="Halligan D.L."/>
            <person name="Halpern A.L."/>
            <person name="Halter G.M."/>
            <person name="Han M.V."/>
            <person name="Heger A."/>
            <person name="Hillier L."/>
            <person name="Hinrichs A.S."/>
            <person name="Holmes I."/>
            <person name="Hoskins R.A."/>
            <person name="Hubisz M.J."/>
            <person name="Hultmark D."/>
            <person name="Huntley M.A."/>
            <person name="Jaffe D.B."/>
            <person name="Jagadeeshan S."/>
            <person name="Jeck W.R."/>
            <person name="Johnson J."/>
            <person name="Jones C.D."/>
            <person name="Jordan W.C."/>
            <person name="Karpen G.H."/>
            <person name="Kataoka E."/>
            <person name="Keightley P.D."/>
            <person name="Kheradpour P."/>
            <person name="Kirkness E.F."/>
            <person name="Koerich L.B."/>
            <person name="Kristiansen K."/>
            <person name="Kudrna D."/>
            <person name="Kulathinal R.J."/>
            <person name="Kumar S."/>
            <person name="Kwok R."/>
            <person name="Lander E."/>
            <person name="Langley C.H."/>
            <person name="Lapoint R."/>
            <person name="Lazzaro B.P."/>
            <person name="Lee S.J."/>
            <person name="Levesque L."/>
            <person name="Li R."/>
            <person name="Lin C.F."/>
            <person name="Lin M.F."/>
            <person name="Lindblad-Toh K."/>
            <person name="Llopart A."/>
            <person name="Long M."/>
            <person name="Low L."/>
            <person name="Lozovsky E."/>
            <person name="Lu J."/>
            <person name="Luo M."/>
            <person name="Machado C.A."/>
            <person name="Makalowski W."/>
            <person name="Marzo M."/>
            <person name="Matsuda M."/>
            <person name="Matzkin L."/>
            <person name="McAllister B."/>
            <person name="McBride C.S."/>
            <person name="McKernan B."/>
            <person name="McKernan K."/>
            <person name="Mendez-Lago M."/>
            <person name="Minx P."/>
            <person name="Mollenhauer M.U."/>
            <person name="Montooth K."/>
            <person name="Mount S.M."/>
            <person name="Mu X."/>
            <person name="Myers E."/>
            <person name="Negre B."/>
            <person name="Newfeld S."/>
            <person name="Nielsen R."/>
            <person name="Noor M.A."/>
            <person name="O'Grady P."/>
            <person name="Pachter L."/>
            <person name="Papaceit M."/>
            <person name="Parisi M.J."/>
            <person name="Parisi M."/>
            <person name="Parts L."/>
            <person name="Pedersen J.S."/>
            <person name="Pesole G."/>
            <person name="Phillippy A.M."/>
            <person name="Ponting C.P."/>
            <person name="Pop M."/>
            <person name="Porcelli D."/>
            <person name="Powell J.R."/>
            <person name="Prohaska S."/>
            <person name="Pruitt K."/>
            <person name="Puig M."/>
            <person name="Quesneville H."/>
            <person name="Ram K.R."/>
            <person name="Rand D."/>
            <person name="Rasmussen M.D."/>
            <person name="Reed L.K."/>
            <person name="Reenan R."/>
            <person name="Reily A."/>
            <person name="Remington K.A."/>
            <person name="Rieger T.T."/>
            <person name="Ritchie M.G."/>
            <person name="Robin C."/>
            <person name="Rogers Y.H."/>
            <person name="Rohde C."/>
            <person name="Rozas J."/>
            <person name="Rubenfield M.J."/>
            <person name="Ruiz A."/>
            <person name="Russo S."/>
            <person name="Salzberg S.L."/>
            <person name="Sanchez-Gracia A."/>
            <person name="Saranga D.J."/>
            <person name="Sato H."/>
            <person name="Schaeffer S.W."/>
            <person name="Schatz M.C."/>
            <person name="Schlenke T."/>
            <person name="Schwartz R."/>
            <person name="Segarra C."/>
            <person name="Singh R.S."/>
            <person name="Sirot L."/>
            <person name="Sirota M."/>
            <person name="Sisneros N.B."/>
            <person name="Smith C.D."/>
            <person name="Smith T.F."/>
            <person name="Spieth J."/>
            <person name="Stage D.E."/>
            <person name="Stark A."/>
            <person name="Stephan W."/>
            <person name="Strausberg R.L."/>
            <person name="Strempel S."/>
            <person name="Sturgill D."/>
            <person name="Sutton G."/>
            <person name="Sutton G.G."/>
            <person name="Tao W."/>
            <person name="Teichmann S."/>
            <person name="Tobari Y.N."/>
            <person name="Tomimura Y."/>
            <person name="Tsolas J.M."/>
            <person name="Valente V.L."/>
            <person name="Venter E."/>
            <person name="Venter J.C."/>
            <person name="Vicario S."/>
            <person name="Vieira F.G."/>
            <person name="Vilella A.J."/>
            <person name="Villasante A."/>
            <person name="Walenz B."/>
            <person name="Wang J."/>
            <person name="Wasserman M."/>
            <person name="Watts T."/>
            <person name="Wilson D."/>
            <person name="Wilson R.K."/>
            <person name="Wing R.A."/>
            <person name="Wolfner M.F."/>
            <person name="Wong A."/>
            <person name="Wong G.K."/>
            <person name="Wu C.I."/>
            <person name="Wu G."/>
            <person name="Yamamoto D."/>
            <person name="Yang H.P."/>
            <person name="Yang S.P."/>
            <person name="Yorke J.A."/>
            <person name="Yoshida K."/>
            <person name="Zdobnov E."/>
            <person name="Zhang P."/>
            <person name="Zhang Y."/>
            <person name="Zimin A.V."/>
            <person name="Baldwin J."/>
            <person name="Abdouelleil A."/>
            <person name="Abdulkadir J."/>
            <person name="Abebe A."/>
            <person name="Abera B."/>
            <person name="Abreu J."/>
            <person name="Acer S.C."/>
            <person name="Aftuck L."/>
            <person name="Alexander A."/>
            <person name="An P."/>
            <person name="Anderson E."/>
            <person name="Anderson S."/>
            <person name="Arachi H."/>
            <person name="Azer M."/>
            <person name="Bachantsang P."/>
            <person name="Barry A."/>
            <person name="Bayul T."/>
            <person name="Berlin A."/>
            <person name="Bessette D."/>
            <person name="Bloom T."/>
            <person name="Blye J."/>
            <person name="Boguslavskiy L."/>
            <person name="Bonnet C."/>
            <person name="Boukhgalter B."/>
            <person name="Bourzgui I."/>
            <person name="Brown A."/>
            <person name="Cahill P."/>
            <person name="Channer S."/>
            <person name="Cheshatsang Y."/>
            <person name="Chuda L."/>
            <person name="Citroen M."/>
            <person name="Collymore A."/>
            <person name="Cooke P."/>
            <person name="Costello M."/>
            <person name="D'Aco K."/>
            <person name="Daza R."/>
            <person name="De Haan G."/>
            <person name="DeGray S."/>
            <person name="DeMaso C."/>
            <person name="Dhargay N."/>
            <person name="Dooley K."/>
            <person name="Dooley E."/>
            <person name="Doricent M."/>
            <person name="Dorje P."/>
            <person name="Dorjee K."/>
            <person name="Dupes A."/>
            <person name="Elong R."/>
            <person name="Falk J."/>
            <person name="Farina A."/>
            <person name="Faro S."/>
            <person name="Ferguson D."/>
            <person name="Fisher S."/>
            <person name="Foley C.D."/>
            <person name="Franke A."/>
            <person name="Friedrich D."/>
            <person name="Gadbois L."/>
            <person name="Gearin G."/>
            <person name="Gearin C.R."/>
            <person name="Giannoukos G."/>
            <person name="Goode T."/>
            <person name="Graham J."/>
            <person name="Grandbois E."/>
            <person name="Grewal S."/>
            <person name="Gyaltsen K."/>
            <person name="Hafez N."/>
            <person name="Hagos B."/>
            <person name="Hall J."/>
            <person name="Henson C."/>
            <person name="Hollinger A."/>
            <person name="Honan T."/>
            <person name="Huard M.D."/>
            <person name="Hughes L."/>
            <person name="Hurhula B."/>
            <person name="Husby M.E."/>
            <person name="Kamat A."/>
            <person name="Kanga B."/>
            <person name="Kashin S."/>
            <person name="Khazanovich D."/>
            <person name="Kisner P."/>
            <person name="Lance K."/>
            <person name="Lara M."/>
            <person name="Lee W."/>
            <person name="Lennon N."/>
            <person name="Letendre F."/>
            <person name="LeVine R."/>
            <person name="Lipovsky A."/>
            <person name="Liu X."/>
            <person name="Liu J."/>
            <person name="Liu S."/>
            <person name="Lokyitsang T."/>
            <person name="Lokyitsang Y."/>
            <person name="Lubonja R."/>
            <person name="Lui A."/>
            <person name="MacDonald P."/>
            <person name="Magnisalis V."/>
            <person name="Maru K."/>
            <person name="Matthews C."/>
            <person name="McCusker W."/>
            <person name="McDonough S."/>
            <person name="Mehta T."/>
            <person name="Meldrim J."/>
            <person name="Meneus L."/>
            <person name="Mihai O."/>
            <person name="Mihalev A."/>
            <person name="Mihova T."/>
            <person name="Mittelman R."/>
            <person name="Mlenga V."/>
            <person name="Montmayeur A."/>
            <person name="Mulrain L."/>
            <person name="Navidi A."/>
            <person name="Naylor J."/>
            <person name="Negash T."/>
            <person name="Nguyen T."/>
            <person name="Nguyen N."/>
            <person name="Nicol R."/>
            <person name="Norbu C."/>
            <person name="Norbu N."/>
            <person name="Novod N."/>
            <person name="O'Neill B."/>
            <person name="Osman S."/>
            <person name="Markiewicz E."/>
            <person name="Oyono O.L."/>
            <person name="Patti C."/>
            <person name="Phunkhang P."/>
            <person name="Pierre F."/>
            <person name="Priest M."/>
            <person name="Raghuraman S."/>
            <person name="Rege F."/>
            <person name="Reyes R."/>
            <person name="Rise C."/>
            <person name="Rogov P."/>
            <person name="Ross K."/>
            <person name="Ryan E."/>
            <person name="Settipalli S."/>
            <person name="Shea T."/>
            <person name="Sherpa N."/>
            <person name="Shi L."/>
            <person name="Shih D."/>
            <person name="Sparrow T."/>
            <person name="Spaulding J."/>
            <person name="Stalker J."/>
            <person name="Stange-Thomann N."/>
            <person name="Stavropoulos S."/>
            <person name="Stone C."/>
            <person name="Strader C."/>
            <person name="Tesfaye S."/>
            <person name="Thomson T."/>
            <person name="Thoulutsang Y."/>
            <person name="Thoulutsang D."/>
            <person name="Topham K."/>
            <person name="Topping I."/>
            <person name="Tsamla T."/>
            <person name="Vassiliev H."/>
            <person name="Vo A."/>
            <person name="Wangchuk T."/>
            <person name="Wangdi T."/>
            <person name="Weiand M."/>
            <person name="Wilkinson J."/>
            <person name="Wilson A."/>
            <person name="Yadav S."/>
            <person name="Young G."/>
            <person name="Yu Q."/>
            <person name="Zembek L."/>
            <person name="Zhong D."/>
            <person name="Zimmer A."/>
            <person name="Zwirko Z."/>
            <person name="Jaffe D.B."/>
            <person name="Alvarez P."/>
            <person name="Brockman W."/>
            <person name="Butler J."/>
            <person name="Chin C."/>
            <person name="Gnerre S."/>
            <person name="Grabherr M."/>
            <person name="Kleber M."/>
            <person name="Mauceli E."/>
            <person name="MacCallum I."/>
        </authorList>
    </citation>
    <scope>NUCLEOTIDE SEQUENCE [LARGE SCALE GENOMIC DNA]</scope>
    <source>
        <strain evidence="3">Tucson 15081-1352.22</strain>
    </source>
</reference>
<dbReference type="PhylomeDB" id="B4L145"/>
<proteinExistence type="predicted"/>
<feature type="compositionally biased region" description="Basic residues" evidence="1">
    <location>
        <begin position="346"/>
        <end position="358"/>
    </location>
</feature>
<dbReference type="KEGG" id="dmo:Dmoj_GI13109"/>
<dbReference type="OMA" id="HASECIF"/>
<organism evidence="2 3">
    <name type="scientific">Drosophila mojavensis</name>
    <name type="common">Fruit fly</name>
    <dbReference type="NCBI Taxonomy" id="7230"/>
    <lineage>
        <taxon>Eukaryota</taxon>
        <taxon>Metazoa</taxon>
        <taxon>Ecdysozoa</taxon>
        <taxon>Arthropoda</taxon>
        <taxon>Hexapoda</taxon>
        <taxon>Insecta</taxon>
        <taxon>Pterygota</taxon>
        <taxon>Neoptera</taxon>
        <taxon>Endopterygota</taxon>
        <taxon>Diptera</taxon>
        <taxon>Brachycera</taxon>
        <taxon>Muscomorpha</taxon>
        <taxon>Ephydroidea</taxon>
        <taxon>Drosophilidae</taxon>
        <taxon>Drosophila</taxon>
    </lineage>
</organism>
<accession>B4L145</accession>
<dbReference type="AlphaFoldDB" id="B4L145"/>
<dbReference type="InParanoid" id="B4L145"/>
<feature type="region of interest" description="Disordered" evidence="1">
    <location>
        <begin position="20"/>
        <end position="56"/>
    </location>
</feature>
<dbReference type="EMBL" id="CH933809">
    <property type="protein sequence ID" value="EDW18202.1"/>
    <property type="molecule type" value="Genomic_DNA"/>
</dbReference>
<name>B4L145_DROMO</name>
<dbReference type="Proteomes" id="UP000009192">
    <property type="component" value="Unassembled WGS sequence"/>
</dbReference>
<feature type="compositionally biased region" description="Basic and acidic residues" evidence="1">
    <location>
        <begin position="46"/>
        <end position="56"/>
    </location>
</feature>
<evidence type="ECO:0000313" key="3">
    <source>
        <dbReference type="Proteomes" id="UP000009192"/>
    </source>
</evidence>
<dbReference type="OrthoDB" id="7864223at2759"/>
<dbReference type="HOGENOM" id="CLU_730113_0_0_1"/>
<keyword evidence="3" id="KW-1185">Reference proteome</keyword>
<feature type="compositionally biased region" description="Low complexity" evidence="1">
    <location>
        <begin position="34"/>
        <end position="45"/>
    </location>
</feature>
<sequence length="358" mass="42388">MNFGALARSLSHSLRLSLGSKKRLSKAPTENDVSEVSTPSVSNSSDSKEEEQLKREHLNQTVAQLNERRQPYRETVELILDKVSELEHTLYEDQQQEFKLRMALERQTERIHELNFSLDTEKQRNERLVQLLRGVDSDSCSESEPESQLLNGIRFDSKGELYGSISPMLMQQRYDELHSSHRQAHRLLAKKDKTIKMLRCDLEVLRGKYDSICADYRNEHRRLNALYTRYLHLQQKKKQQVFILKETLGYASDCILYAQQTIDGCSRGFPIDPQNLHNFNQNFEFFMRSLRSCCCRRRLLELQQEQGVQLEQLQQAQEWKQDEEQQQELSKQETKTNCQPQLEQPKHKRRSHRKREKY</sequence>
<gene>
    <name evidence="2" type="primary">Dmoj\GI13109</name>
    <name evidence="2" type="ORF">Dmoj_GI13109</name>
</gene>
<feature type="region of interest" description="Disordered" evidence="1">
    <location>
        <begin position="321"/>
        <end position="358"/>
    </location>
</feature>
<dbReference type="eggNOG" id="ENOG502T97R">
    <property type="taxonomic scope" value="Eukaryota"/>
</dbReference>
<protein>
    <submittedName>
        <fullName evidence="2">Uncharacterized protein</fullName>
    </submittedName>
</protein>
<evidence type="ECO:0000256" key="1">
    <source>
        <dbReference type="SAM" id="MobiDB-lite"/>
    </source>
</evidence>
<evidence type="ECO:0000313" key="2">
    <source>
        <dbReference type="EMBL" id="EDW18202.1"/>
    </source>
</evidence>